<evidence type="ECO:0008006" key="4">
    <source>
        <dbReference type="Google" id="ProtNLM"/>
    </source>
</evidence>
<proteinExistence type="predicted"/>
<evidence type="ECO:0000256" key="1">
    <source>
        <dbReference type="SAM" id="SignalP"/>
    </source>
</evidence>
<name>A0ABV7HQM6_9GAMM</name>
<gene>
    <name evidence="2" type="ORF">ACFOEB_13020</name>
</gene>
<sequence>MSVTPLGHTAHFIRAFIAVVFTICMAQTAYANSEDTYDLTYQVDLSDSHKYALVRIELGDDSGVTEFDFNLNDAFHSDLKASGELEIDDGRARWLPPSKDAWLSLQVKMTHKRDSGGYDALRENDFAIFRGDDLIPPATVRGRKGIESRATLHFTLPEGWTSVNSGWQKQADERSFKIDNPERRFDRPTGWFIAGALGTRREHLPDTHIVVSGPTGDDLRRMDVLSFVMLNWPTLQEIVGTMPPKILMVMAGDPMWRGGLSGPNSLFVHSARPMVSENGTSTLLHELMHTLTRISGAQGDDWIAEGLAEYYSYTVLHRAGGLTDNRLKIVKDWLADWSKDIDHLRGGASSGERTARAALLFGELDAEIQARTDGNKSLDNATRAMMQLGEVSLEQLREIVEELTGEPSKVLANKLLED</sequence>
<accession>A0ABV7HQM6</accession>
<evidence type="ECO:0000313" key="3">
    <source>
        <dbReference type="Proteomes" id="UP001595548"/>
    </source>
</evidence>
<evidence type="ECO:0000313" key="2">
    <source>
        <dbReference type="EMBL" id="MFC3156124.1"/>
    </source>
</evidence>
<keyword evidence="1" id="KW-0732">Signal</keyword>
<organism evidence="2 3">
    <name type="scientific">Gilvimarinus japonicus</name>
    <dbReference type="NCBI Taxonomy" id="1796469"/>
    <lineage>
        <taxon>Bacteria</taxon>
        <taxon>Pseudomonadati</taxon>
        <taxon>Pseudomonadota</taxon>
        <taxon>Gammaproteobacteria</taxon>
        <taxon>Cellvibrionales</taxon>
        <taxon>Cellvibrionaceae</taxon>
        <taxon>Gilvimarinus</taxon>
    </lineage>
</organism>
<dbReference type="Proteomes" id="UP001595548">
    <property type="component" value="Unassembled WGS sequence"/>
</dbReference>
<dbReference type="EMBL" id="JBHRTL010000027">
    <property type="protein sequence ID" value="MFC3156124.1"/>
    <property type="molecule type" value="Genomic_DNA"/>
</dbReference>
<protein>
    <recommendedName>
        <fullName evidence="4">Peptidase M61 catalytic domain-containing protein</fullName>
    </recommendedName>
</protein>
<feature type="chain" id="PRO_5045652142" description="Peptidase M61 catalytic domain-containing protein" evidence="1">
    <location>
        <begin position="32"/>
        <end position="418"/>
    </location>
</feature>
<feature type="signal peptide" evidence="1">
    <location>
        <begin position="1"/>
        <end position="31"/>
    </location>
</feature>
<reference evidence="3" key="1">
    <citation type="journal article" date="2019" name="Int. J. Syst. Evol. Microbiol.">
        <title>The Global Catalogue of Microorganisms (GCM) 10K type strain sequencing project: providing services to taxonomists for standard genome sequencing and annotation.</title>
        <authorList>
            <consortium name="The Broad Institute Genomics Platform"/>
            <consortium name="The Broad Institute Genome Sequencing Center for Infectious Disease"/>
            <person name="Wu L."/>
            <person name="Ma J."/>
        </authorList>
    </citation>
    <scope>NUCLEOTIDE SEQUENCE [LARGE SCALE GENOMIC DNA]</scope>
    <source>
        <strain evidence="3">KCTC 52141</strain>
    </source>
</reference>
<dbReference type="RefSeq" id="WP_382417226.1">
    <property type="nucleotide sequence ID" value="NZ_AP031500.1"/>
</dbReference>
<comment type="caution">
    <text evidence="2">The sequence shown here is derived from an EMBL/GenBank/DDBJ whole genome shotgun (WGS) entry which is preliminary data.</text>
</comment>
<keyword evidence="3" id="KW-1185">Reference proteome</keyword>